<gene>
    <name evidence="1" type="ORF">METZ01_LOCUS396240</name>
</gene>
<dbReference type="AlphaFoldDB" id="A0A382VA26"/>
<sequence>MILLNPKKYDIQHSDKRFQQIIQKTIAFFENKGLKKIKDDDHQHTWYSDFLEFVKK</sequence>
<protein>
    <recommendedName>
        <fullName evidence="2">Acyl-CoA dehydrogenase/oxidase N-terminal domain-containing protein</fullName>
    </recommendedName>
</protein>
<organism evidence="1">
    <name type="scientific">marine metagenome</name>
    <dbReference type="NCBI Taxonomy" id="408172"/>
    <lineage>
        <taxon>unclassified sequences</taxon>
        <taxon>metagenomes</taxon>
        <taxon>ecological metagenomes</taxon>
    </lineage>
</organism>
<dbReference type="EMBL" id="UINC01150380">
    <property type="protein sequence ID" value="SVD43386.1"/>
    <property type="molecule type" value="Genomic_DNA"/>
</dbReference>
<feature type="non-terminal residue" evidence="1">
    <location>
        <position position="56"/>
    </location>
</feature>
<evidence type="ECO:0000313" key="1">
    <source>
        <dbReference type="EMBL" id="SVD43386.1"/>
    </source>
</evidence>
<reference evidence="1" key="1">
    <citation type="submission" date="2018-05" db="EMBL/GenBank/DDBJ databases">
        <authorList>
            <person name="Lanie J.A."/>
            <person name="Ng W.-L."/>
            <person name="Kazmierczak K.M."/>
            <person name="Andrzejewski T.M."/>
            <person name="Davidsen T.M."/>
            <person name="Wayne K.J."/>
            <person name="Tettelin H."/>
            <person name="Glass J.I."/>
            <person name="Rusch D."/>
            <person name="Podicherti R."/>
            <person name="Tsui H.-C.T."/>
            <person name="Winkler M.E."/>
        </authorList>
    </citation>
    <scope>NUCLEOTIDE SEQUENCE</scope>
</reference>
<name>A0A382VA26_9ZZZZ</name>
<evidence type="ECO:0008006" key="2">
    <source>
        <dbReference type="Google" id="ProtNLM"/>
    </source>
</evidence>
<accession>A0A382VA26</accession>
<proteinExistence type="predicted"/>